<dbReference type="InterPro" id="IPR001789">
    <property type="entry name" value="Sig_transdc_resp-reg_receiver"/>
</dbReference>
<dbReference type="Pfam" id="PF00072">
    <property type="entry name" value="Response_reg"/>
    <property type="match status" value="1"/>
</dbReference>
<dbReference type="InterPro" id="IPR000673">
    <property type="entry name" value="Sig_transdc_resp-reg_Me-estase"/>
</dbReference>
<dbReference type="GO" id="GO:0008984">
    <property type="term" value="F:protein-glutamate methylesterase activity"/>
    <property type="evidence" value="ECO:0007669"/>
    <property type="project" value="UniProtKB-UniRule"/>
</dbReference>
<dbReference type="SUPFAM" id="SSF52172">
    <property type="entry name" value="CheY-like"/>
    <property type="match status" value="1"/>
</dbReference>
<evidence type="ECO:0000256" key="4">
    <source>
        <dbReference type="ARBA" id="ARBA00048267"/>
    </source>
</evidence>
<accession>A0A1B6VLM8</accession>
<evidence type="ECO:0000256" key="3">
    <source>
        <dbReference type="ARBA" id="ARBA00022801"/>
    </source>
</evidence>
<dbReference type="RefSeq" id="WP_064273730.1">
    <property type="nucleotide sequence ID" value="NZ_LUTU01000005.1"/>
</dbReference>
<evidence type="ECO:0000256" key="5">
    <source>
        <dbReference type="HAMAP-Rule" id="MF_00099"/>
    </source>
</evidence>
<evidence type="ECO:0000256" key="7">
    <source>
        <dbReference type="PROSITE-ProRule" id="PRU00169"/>
    </source>
</evidence>
<dbReference type="Pfam" id="PF01339">
    <property type="entry name" value="CheB_methylest"/>
    <property type="match status" value="1"/>
</dbReference>
<comment type="PTM">
    <text evidence="5">Phosphorylated by CheA. Phosphorylation of the N-terminal regulatory domain activates the methylesterase activity.</text>
</comment>
<feature type="modified residue" description="4-aspartylphosphate" evidence="5 7">
    <location>
        <position position="70"/>
    </location>
</feature>
<keyword evidence="5 7" id="KW-0597">Phosphoprotein</keyword>
<dbReference type="PROSITE" id="PS50110">
    <property type="entry name" value="RESPONSE_REGULATORY"/>
    <property type="match status" value="1"/>
</dbReference>
<dbReference type="InterPro" id="IPR011006">
    <property type="entry name" value="CheY-like_superfamily"/>
</dbReference>
<gene>
    <name evidence="5" type="primary">cheB</name>
    <name evidence="10" type="ORF">A0123_00817</name>
</gene>
<evidence type="ECO:0000313" key="11">
    <source>
        <dbReference type="Proteomes" id="UP000077786"/>
    </source>
</evidence>
<comment type="catalytic activity">
    <reaction evidence="4 5">
        <text>[protein]-L-glutamate 5-O-methyl ester + H2O = L-glutamyl-[protein] + methanol + H(+)</text>
        <dbReference type="Rhea" id="RHEA:23236"/>
        <dbReference type="Rhea" id="RHEA-COMP:10208"/>
        <dbReference type="Rhea" id="RHEA-COMP:10311"/>
        <dbReference type="ChEBI" id="CHEBI:15377"/>
        <dbReference type="ChEBI" id="CHEBI:15378"/>
        <dbReference type="ChEBI" id="CHEBI:17790"/>
        <dbReference type="ChEBI" id="CHEBI:29973"/>
        <dbReference type="ChEBI" id="CHEBI:82795"/>
        <dbReference type="EC" id="3.1.1.61"/>
    </reaction>
</comment>
<dbReference type="Gene3D" id="3.40.50.180">
    <property type="entry name" value="Methylesterase CheB, C-terminal domain"/>
    <property type="match status" value="1"/>
</dbReference>
<evidence type="ECO:0000256" key="6">
    <source>
        <dbReference type="PROSITE-ProRule" id="PRU00050"/>
    </source>
</evidence>
<feature type="domain" description="Response regulatory" evidence="8">
    <location>
        <begin position="19"/>
        <end position="136"/>
    </location>
</feature>
<name>A0A1B6VLM8_9PROT</name>
<dbReference type="NCBIfam" id="NF001965">
    <property type="entry name" value="PRK00742.1"/>
    <property type="match status" value="1"/>
</dbReference>
<evidence type="ECO:0000259" key="8">
    <source>
        <dbReference type="PROSITE" id="PS50110"/>
    </source>
</evidence>
<dbReference type="GO" id="GO:0050568">
    <property type="term" value="F:protein-glutamine glutaminase activity"/>
    <property type="evidence" value="ECO:0007669"/>
    <property type="project" value="UniProtKB-UniRule"/>
</dbReference>
<dbReference type="GO" id="GO:0006935">
    <property type="term" value="P:chemotaxis"/>
    <property type="evidence" value="ECO:0007669"/>
    <property type="project" value="UniProtKB-UniRule"/>
</dbReference>
<comment type="caution">
    <text evidence="10">The sequence shown here is derived from an EMBL/GenBank/DDBJ whole genome shotgun (WGS) entry which is preliminary data.</text>
</comment>
<evidence type="ECO:0000259" key="9">
    <source>
        <dbReference type="PROSITE" id="PS50122"/>
    </source>
</evidence>
<feature type="domain" description="CheB-type methylesterase" evidence="9">
    <location>
        <begin position="153"/>
        <end position="348"/>
    </location>
</feature>
<comment type="similarity">
    <text evidence="5">Belongs to the CheB family.</text>
</comment>
<dbReference type="PIRSF" id="PIRSF000876">
    <property type="entry name" value="RR_chemtxs_CheB"/>
    <property type="match status" value="1"/>
</dbReference>
<reference evidence="10 11" key="1">
    <citation type="submission" date="2016-03" db="EMBL/GenBank/DDBJ databases">
        <title>Draft genome sequence of Gluconobacter cerinus strain CECT 9110.</title>
        <authorList>
            <person name="Sainz F."/>
            <person name="Mas A."/>
            <person name="Torija M.J."/>
        </authorList>
    </citation>
    <scope>NUCLEOTIDE SEQUENCE [LARGE SCALE GENOMIC DNA]</scope>
    <source>
        <strain evidence="10 11">CECT 9110</strain>
    </source>
</reference>
<dbReference type="SMART" id="SM00448">
    <property type="entry name" value="REC"/>
    <property type="match status" value="1"/>
</dbReference>
<dbReference type="EMBL" id="LUTU01000005">
    <property type="protein sequence ID" value="OAJ68114.1"/>
    <property type="molecule type" value="Genomic_DNA"/>
</dbReference>
<dbReference type="PANTHER" id="PTHR42872">
    <property type="entry name" value="PROTEIN-GLUTAMATE METHYLESTERASE/PROTEIN-GLUTAMINE GLUTAMINASE"/>
    <property type="match status" value="1"/>
</dbReference>
<keyword evidence="2 5" id="KW-0145">Chemotaxis</keyword>
<proteinExistence type="inferred from homology"/>
<evidence type="ECO:0000256" key="2">
    <source>
        <dbReference type="ARBA" id="ARBA00022500"/>
    </source>
</evidence>
<organism evidence="10 11">
    <name type="scientific">Gluconobacter cerinus</name>
    <dbReference type="NCBI Taxonomy" id="38307"/>
    <lineage>
        <taxon>Bacteria</taxon>
        <taxon>Pseudomonadati</taxon>
        <taxon>Pseudomonadota</taxon>
        <taxon>Alphaproteobacteria</taxon>
        <taxon>Acetobacterales</taxon>
        <taxon>Acetobacteraceae</taxon>
        <taxon>Gluconobacter</taxon>
    </lineage>
</organism>
<dbReference type="CDD" id="cd16432">
    <property type="entry name" value="CheB_Rec"/>
    <property type="match status" value="1"/>
</dbReference>
<evidence type="ECO:0000313" key="10">
    <source>
        <dbReference type="EMBL" id="OAJ68114.1"/>
    </source>
</evidence>
<dbReference type="GO" id="GO:0005737">
    <property type="term" value="C:cytoplasm"/>
    <property type="evidence" value="ECO:0007669"/>
    <property type="project" value="UniProtKB-SubCell"/>
</dbReference>
<dbReference type="SUPFAM" id="SSF52738">
    <property type="entry name" value="Methylesterase CheB, C-terminal domain"/>
    <property type="match status" value="1"/>
</dbReference>
<feature type="active site" evidence="5 6">
    <location>
        <position position="165"/>
    </location>
</feature>
<dbReference type="EC" id="3.5.1.44" evidence="5"/>
<dbReference type="Proteomes" id="UP000077786">
    <property type="component" value="Unassembled WGS sequence"/>
</dbReference>
<feature type="active site" evidence="5 6">
    <location>
        <position position="191"/>
    </location>
</feature>
<keyword evidence="1 5" id="KW-0963">Cytoplasm</keyword>
<comment type="function">
    <text evidence="5">Involved in chemotaxis. Part of a chemotaxis signal transduction system that modulates chemotaxis in response to various stimuli. Catalyzes the demethylation of specific methylglutamate residues introduced into the chemoreceptors (methyl-accepting chemotaxis proteins or MCP) by CheR. Also mediates the irreversible deamidation of specific glutamine residues to glutamic acid.</text>
</comment>
<dbReference type="PATRIC" id="fig|38307.3.peg.839"/>
<dbReference type="OrthoDB" id="9793421at2"/>
<comment type="subcellular location">
    <subcellularLocation>
        <location evidence="5">Cytoplasm</location>
    </subcellularLocation>
</comment>
<dbReference type="GO" id="GO:0000156">
    <property type="term" value="F:phosphorelay response regulator activity"/>
    <property type="evidence" value="ECO:0007669"/>
    <property type="project" value="InterPro"/>
</dbReference>
<dbReference type="EC" id="3.1.1.61" evidence="5"/>
<dbReference type="InterPro" id="IPR035909">
    <property type="entry name" value="CheB_C"/>
</dbReference>
<dbReference type="CDD" id="cd17541">
    <property type="entry name" value="REC_CheB-like"/>
    <property type="match status" value="1"/>
</dbReference>
<comment type="catalytic activity">
    <reaction evidence="5">
        <text>L-glutaminyl-[protein] + H2O = L-glutamyl-[protein] + NH4(+)</text>
        <dbReference type="Rhea" id="RHEA:16441"/>
        <dbReference type="Rhea" id="RHEA-COMP:10207"/>
        <dbReference type="Rhea" id="RHEA-COMP:10208"/>
        <dbReference type="ChEBI" id="CHEBI:15377"/>
        <dbReference type="ChEBI" id="CHEBI:28938"/>
        <dbReference type="ChEBI" id="CHEBI:29973"/>
        <dbReference type="ChEBI" id="CHEBI:30011"/>
        <dbReference type="EC" id="3.5.1.44"/>
    </reaction>
</comment>
<dbReference type="AlphaFoldDB" id="A0A1B6VLM8"/>
<keyword evidence="3 5" id="KW-0378">Hydrolase</keyword>
<comment type="domain">
    <text evidence="5">Contains a C-terminal catalytic domain, and an N-terminal region which modulates catalytic activity.</text>
</comment>
<dbReference type="PROSITE" id="PS50122">
    <property type="entry name" value="CHEB"/>
    <property type="match status" value="1"/>
</dbReference>
<sequence length="354" mass="37890">MIQVNYTNSGPSVSNSSVSVLIVDDSLTSRALITLSLRRDKRVQVVGTATTPLEARDMIIRLKPDVLTLDVEMPGMNGLQFLEKIMRLRPMPVVMVSSLLSPHGEIAEQARQMGAVSCFSKLPALPGEDAFEGLGEAIVQASLSRVATTSVKKEVSDAIVAIGASTGGVEALSEVLQSFPVDCPPTVIVQHMPRQFSENFSRRLNSISRPQVNLVTDFCRLERGRVLIAPGGEAHTEIAYDEKAASYICHLVPRPAVNGHRPSVDALFLSAAQTAGSQAVGVILTGMEADGARGLLAMREAGAKTIGQDQQTSVIYGMPRAAFECGAVETQLPLPEIGAAIIRLADPRKMETYQ</sequence>
<protein>
    <recommendedName>
        <fullName evidence="5">Protein-glutamate methylesterase/protein-glutamine glutaminase</fullName>
        <ecNumber evidence="5">3.1.1.61</ecNumber>
        <ecNumber evidence="5">3.5.1.44</ecNumber>
    </recommendedName>
</protein>
<evidence type="ECO:0000256" key="1">
    <source>
        <dbReference type="ARBA" id="ARBA00022490"/>
    </source>
</evidence>
<dbReference type="InterPro" id="IPR008248">
    <property type="entry name" value="CheB-like"/>
</dbReference>
<dbReference type="PANTHER" id="PTHR42872:SF6">
    <property type="entry name" value="PROTEIN-GLUTAMATE METHYLESTERASE_PROTEIN-GLUTAMINE GLUTAMINASE"/>
    <property type="match status" value="1"/>
</dbReference>
<feature type="active site" evidence="5 6">
    <location>
        <position position="290"/>
    </location>
</feature>
<dbReference type="Gene3D" id="3.40.50.2300">
    <property type="match status" value="1"/>
</dbReference>
<dbReference type="HAMAP" id="MF_00099">
    <property type="entry name" value="CheB_chemtxs"/>
    <property type="match status" value="1"/>
</dbReference>